<evidence type="ECO:0000313" key="1">
    <source>
        <dbReference type="EMBL" id="BCJ63898.1"/>
    </source>
</evidence>
<dbReference type="EMBL" id="AP023359">
    <property type="protein sequence ID" value="BCJ63898.1"/>
    <property type="molecule type" value="Genomic_DNA"/>
</dbReference>
<accession>A0A810MX29</accession>
<evidence type="ECO:0000313" key="2">
    <source>
        <dbReference type="Proteomes" id="UP000680866"/>
    </source>
</evidence>
<dbReference type="Proteomes" id="UP000680866">
    <property type="component" value="Chromosome"/>
</dbReference>
<dbReference type="KEGG" id="pry:Prubr_09190"/>
<organism evidence="1 2">
    <name type="scientific">Polymorphospora rubra</name>
    <dbReference type="NCBI Taxonomy" id="338584"/>
    <lineage>
        <taxon>Bacteria</taxon>
        <taxon>Bacillati</taxon>
        <taxon>Actinomycetota</taxon>
        <taxon>Actinomycetes</taxon>
        <taxon>Micromonosporales</taxon>
        <taxon>Micromonosporaceae</taxon>
        <taxon>Polymorphospora</taxon>
    </lineage>
</organism>
<protein>
    <submittedName>
        <fullName evidence="1">Uncharacterized protein</fullName>
    </submittedName>
</protein>
<dbReference type="RefSeq" id="WP_212821924.1">
    <property type="nucleotide sequence ID" value="NZ_AP023359.1"/>
</dbReference>
<reference evidence="1" key="1">
    <citation type="submission" date="2020-08" db="EMBL/GenBank/DDBJ databases">
        <title>Whole genome shotgun sequence of Polymorphospora rubra NBRC 101157.</title>
        <authorList>
            <person name="Komaki H."/>
            <person name="Tamura T."/>
        </authorList>
    </citation>
    <scope>NUCLEOTIDE SEQUENCE</scope>
    <source>
        <strain evidence="1">NBRC 101157</strain>
    </source>
</reference>
<gene>
    <name evidence="1" type="ORF">Prubr_09190</name>
</gene>
<name>A0A810MX29_9ACTN</name>
<proteinExistence type="predicted"/>
<keyword evidence="2" id="KW-1185">Reference proteome</keyword>
<dbReference type="AlphaFoldDB" id="A0A810MX29"/>
<sequence length="481" mass="52673">MTAEAGLAMTALNTTLNVINFVQGQVKGLTEGAFRVNGFSGAGFEAEVPLDQLVEPVPVANAQLPMIRGSQSRQHVYWLRYVRRGIGATDKKRVAVDLLVRFTTFDYVPKGGGNGPTDRERKILSKYPCWGIANVSISLMPTGRGRNPFNKFNENGSLDFTITAGSDGLPHFRIEYRVQHGAKTLMGTTIALNHNDVGAFLIHSNGSFEIVPGEGRTDKHFRITQLSGSVHNRPSAPPLTAAQAQQNGNARIAVYKAKYLKPGDISPALAADEYEHKGMKVQGFTGMGSPEKITVSRKRISAGHVATAAEDQGHESAIRLEYLRNGSVLGRRVRTKIRALLLLRFTVVPYLTDPDAHQKREVVYVDGVRYTGFRNVSLTVLEVGKGDPTVVGNGGRNYDVSAVKNRHEEESVLHFAPFVEEIDGQVGSQIRIDWFAEHDGAALRSRQHSNQGQMRLGVNQSGSPVLRLLDTDSNNYFTVIG</sequence>